<evidence type="ECO:0000313" key="10">
    <source>
        <dbReference type="Proteomes" id="UP000269097"/>
    </source>
</evidence>
<evidence type="ECO:0000259" key="8">
    <source>
        <dbReference type="PROSITE" id="PS50928"/>
    </source>
</evidence>
<sequence>MAKWIKKYRWGLLFLLPEIAVFLLFLWVPIVRGIVYSFEKVDFVAGIQFVGLDNYRDILSRSEILQSVRNSLYYMVLCVLIGFWVPCLFAVIVSELRRFQGFARSLLYFPTLVPSVALYGMWLWFYDSVGPFNSFLASLGLDKIPFLTDTHWAMPSIVLMETWQQFGGAFIIYIAGMAGIPRDLYEAAEIDGAGVWQRIRHITLPGIRHLLVLMFIMQLIATSQAYQSQQAITDGGPVNATLTYGLMIIREAFTNLNYGTASAMGVLMLIVLGGLSVLYMRLDKDGVISR</sequence>
<keyword evidence="3" id="KW-1003">Cell membrane</keyword>
<dbReference type="EMBL" id="CP033433">
    <property type="protein sequence ID" value="AYQ75284.1"/>
    <property type="molecule type" value="Genomic_DNA"/>
</dbReference>
<evidence type="ECO:0000256" key="3">
    <source>
        <dbReference type="ARBA" id="ARBA00022475"/>
    </source>
</evidence>
<dbReference type="PROSITE" id="PS50928">
    <property type="entry name" value="ABC_TM1"/>
    <property type="match status" value="1"/>
</dbReference>
<protein>
    <submittedName>
        <fullName evidence="9">Sugar ABC transporter permease</fullName>
    </submittedName>
</protein>
<feature type="domain" description="ABC transmembrane type-1" evidence="8">
    <location>
        <begin position="68"/>
        <end position="279"/>
    </location>
</feature>
<organism evidence="9 10">
    <name type="scientific">Cohnella candidum</name>
    <dbReference type="NCBI Taxonomy" id="2674991"/>
    <lineage>
        <taxon>Bacteria</taxon>
        <taxon>Bacillati</taxon>
        <taxon>Bacillota</taxon>
        <taxon>Bacilli</taxon>
        <taxon>Bacillales</taxon>
        <taxon>Paenibacillaceae</taxon>
        <taxon>Cohnella</taxon>
    </lineage>
</organism>
<dbReference type="KEGG" id="coh:EAV92_23705"/>
<keyword evidence="10" id="KW-1185">Reference proteome</keyword>
<evidence type="ECO:0000256" key="6">
    <source>
        <dbReference type="ARBA" id="ARBA00023136"/>
    </source>
</evidence>
<dbReference type="InterPro" id="IPR051393">
    <property type="entry name" value="ABC_transporter_permease"/>
</dbReference>
<keyword evidence="2 7" id="KW-0813">Transport</keyword>
<dbReference type="GO" id="GO:0005886">
    <property type="term" value="C:plasma membrane"/>
    <property type="evidence" value="ECO:0007669"/>
    <property type="project" value="UniProtKB-SubCell"/>
</dbReference>
<dbReference type="InterPro" id="IPR035906">
    <property type="entry name" value="MetI-like_sf"/>
</dbReference>
<dbReference type="SUPFAM" id="SSF161098">
    <property type="entry name" value="MetI-like"/>
    <property type="match status" value="1"/>
</dbReference>
<evidence type="ECO:0000256" key="5">
    <source>
        <dbReference type="ARBA" id="ARBA00022989"/>
    </source>
</evidence>
<comment type="subcellular location">
    <subcellularLocation>
        <location evidence="1 7">Cell membrane</location>
        <topology evidence="1 7">Multi-pass membrane protein</topology>
    </subcellularLocation>
</comment>
<dbReference type="PANTHER" id="PTHR30193:SF41">
    <property type="entry name" value="DIACETYLCHITOBIOSE UPTAKE SYSTEM PERMEASE PROTEIN NGCF"/>
    <property type="match status" value="1"/>
</dbReference>
<dbReference type="PANTHER" id="PTHR30193">
    <property type="entry name" value="ABC TRANSPORTER PERMEASE PROTEIN"/>
    <property type="match status" value="1"/>
</dbReference>
<keyword evidence="5 7" id="KW-1133">Transmembrane helix</keyword>
<evidence type="ECO:0000256" key="2">
    <source>
        <dbReference type="ARBA" id="ARBA00022448"/>
    </source>
</evidence>
<evidence type="ECO:0000256" key="4">
    <source>
        <dbReference type="ARBA" id="ARBA00022692"/>
    </source>
</evidence>
<feature type="transmembrane region" description="Helical" evidence="7">
    <location>
        <begin position="162"/>
        <end position="181"/>
    </location>
</feature>
<dbReference type="AlphaFoldDB" id="A0A3G3K439"/>
<dbReference type="InterPro" id="IPR000515">
    <property type="entry name" value="MetI-like"/>
</dbReference>
<feature type="transmembrane region" description="Helical" evidence="7">
    <location>
        <begin position="261"/>
        <end position="280"/>
    </location>
</feature>
<dbReference type="Proteomes" id="UP000269097">
    <property type="component" value="Chromosome"/>
</dbReference>
<reference evidence="9 10" key="1">
    <citation type="submission" date="2018-10" db="EMBL/GenBank/DDBJ databases">
        <title>Genome Sequence of Cohnella sp.</title>
        <authorList>
            <person name="Srinivasan S."/>
            <person name="Kim M.K."/>
        </authorList>
    </citation>
    <scope>NUCLEOTIDE SEQUENCE [LARGE SCALE GENOMIC DNA]</scope>
    <source>
        <strain evidence="9 10">18JY8-7</strain>
    </source>
</reference>
<dbReference type="RefSeq" id="WP_123043365.1">
    <property type="nucleotide sequence ID" value="NZ_CP033433.1"/>
</dbReference>
<evidence type="ECO:0000256" key="7">
    <source>
        <dbReference type="RuleBase" id="RU363032"/>
    </source>
</evidence>
<dbReference type="Pfam" id="PF00528">
    <property type="entry name" value="BPD_transp_1"/>
    <property type="match status" value="1"/>
</dbReference>
<comment type="similarity">
    <text evidence="7">Belongs to the binding-protein-dependent transport system permease family.</text>
</comment>
<dbReference type="CDD" id="cd06261">
    <property type="entry name" value="TM_PBP2"/>
    <property type="match status" value="1"/>
</dbReference>
<feature type="transmembrane region" description="Helical" evidence="7">
    <location>
        <begin position="105"/>
        <end position="125"/>
    </location>
</feature>
<dbReference type="GO" id="GO:0055085">
    <property type="term" value="P:transmembrane transport"/>
    <property type="evidence" value="ECO:0007669"/>
    <property type="project" value="InterPro"/>
</dbReference>
<evidence type="ECO:0000313" key="9">
    <source>
        <dbReference type="EMBL" id="AYQ75284.1"/>
    </source>
</evidence>
<feature type="transmembrane region" description="Helical" evidence="7">
    <location>
        <begin position="72"/>
        <end position="93"/>
    </location>
</feature>
<evidence type="ECO:0000256" key="1">
    <source>
        <dbReference type="ARBA" id="ARBA00004651"/>
    </source>
</evidence>
<feature type="transmembrane region" description="Helical" evidence="7">
    <location>
        <begin position="202"/>
        <end position="221"/>
    </location>
</feature>
<accession>A0A3G3K439</accession>
<keyword evidence="4 7" id="KW-0812">Transmembrane</keyword>
<proteinExistence type="inferred from homology"/>
<keyword evidence="6 7" id="KW-0472">Membrane</keyword>
<dbReference type="Gene3D" id="1.10.3720.10">
    <property type="entry name" value="MetI-like"/>
    <property type="match status" value="1"/>
</dbReference>
<name>A0A3G3K439_9BACL</name>
<gene>
    <name evidence="9" type="ORF">EAV92_23705</name>
</gene>
<feature type="transmembrane region" description="Helical" evidence="7">
    <location>
        <begin position="12"/>
        <end position="30"/>
    </location>
</feature>